<feature type="compositionally biased region" description="Low complexity" evidence="3">
    <location>
        <begin position="252"/>
        <end position="276"/>
    </location>
</feature>
<evidence type="ECO:0000256" key="1">
    <source>
        <dbReference type="ARBA" id="ARBA00022741"/>
    </source>
</evidence>
<keyword evidence="1" id="KW-0547">Nucleotide-binding</keyword>
<dbReference type="GO" id="GO:0005524">
    <property type="term" value="F:ATP binding"/>
    <property type="evidence" value="ECO:0007669"/>
    <property type="project" value="UniProtKB-KW"/>
</dbReference>
<dbReference type="PANTHER" id="PTHR14187">
    <property type="entry name" value="ALPHA KINASE/ELONGATION FACTOR 2 KINASE"/>
    <property type="match status" value="1"/>
</dbReference>
<dbReference type="InterPro" id="IPR043129">
    <property type="entry name" value="ATPase_NBD"/>
</dbReference>
<evidence type="ECO:0000256" key="3">
    <source>
        <dbReference type="SAM" id="MobiDB-lite"/>
    </source>
</evidence>
<dbReference type="CDD" id="cd10170">
    <property type="entry name" value="ASKHA_NBD_HSP70"/>
    <property type="match status" value="1"/>
</dbReference>
<dbReference type="Pfam" id="PF00012">
    <property type="entry name" value="HSP70"/>
    <property type="match status" value="1"/>
</dbReference>
<dbReference type="GO" id="GO:0140662">
    <property type="term" value="F:ATP-dependent protein folding chaperone"/>
    <property type="evidence" value="ECO:0007669"/>
    <property type="project" value="InterPro"/>
</dbReference>
<dbReference type="EMBL" id="ML991772">
    <property type="protein sequence ID" value="KAF2239772.1"/>
    <property type="molecule type" value="Genomic_DNA"/>
</dbReference>
<feature type="compositionally biased region" description="Polar residues" evidence="3">
    <location>
        <begin position="141"/>
        <end position="163"/>
    </location>
</feature>
<dbReference type="Gene3D" id="3.30.420.40">
    <property type="match status" value="1"/>
</dbReference>
<evidence type="ECO:0000313" key="5">
    <source>
        <dbReference type="Proteomes" id="UP000800092"/>
    </source>
</evidence>
<dbReference type="InterPro" id="IPR013126">
    <property type="entry name" value="Hsp_70_fam"/>
</dbReference>
<evidence type="ECO:0000256" key="2">
    <source>
        <dbReference type="ARBA" id="ARBA00022840"/>
    </source>
</evidence>
<accession>A0A6A6HPK6</accession>
<dbReference type="SUPFAM" id="SSF53067">
    <property type="entry name" value="Actin-like ATPase domain"/>
    <property type="match status" value="2"/>
</dbReference>
<name>A0A6A6HPK6_VIRVR</name>
<reference evidence="4" key="1">
    <citation type="journal article" date="2020" name="Stud. Mycol.">
        <title>101 Dothideomycetes genomes: a test case for predicting lifestyles and emergence of pathogens.</title>
        <authorList>
            <person name="Haridas S."/>
            <person name="Albert R."/>
            <person name="Binder M."/>
            <person name="Bloem J."/>
            <person name="Labutti K."/>
            <person name="Salamov A."/>
            <person name="Andreopoulos B."/>
            <person name="Baker S."/>
            <person name="Barry K."/>
            <person name="Bills G."/>
            <person name="Bluhm B."/>
            <person name="Cannon C."/>
            <person name="Castanera R."/>
            <person name="Culley D."/>
            <person name="Daum C."/>
            <person name="Ezra D."/>
            <person name="Gonzalez J."/>
            <person name="Henrissat B."/>
            <person name="Kuo A."/>
            <person name="Liang C."/>
            <person name="Lipzen A."/>
            <person name="Lutzoni F."/>
            <person name="Magnuson J."/>
            <person name="Mondo S."/>
            <person name="Nolan M."/>
            <person name="Ohm R."/>
            <person name="Pangilinan J."/>
            <person name="Park H.-J."/>
            <person name="Ramirez L."/>
            <person name="Alfaro M."/>
            <person name="Sun H."/>
            <person name="Tritt A."/>
            <person name="Yoshinaga Y."/>
            <person name="Zwiers L.-H."/>
            <person name="Turgeon B."/>
            <person name="Goodwin S."/>
            <person name="Spatafora J."/>
            <person name="Crous P."/>
            <person name="Grigoriev I."/>
        </authorList>
    </citation>
    <scope>NUCLEOTIDE SEQUENCE</scope>
    <source>
        <strain evidence="4">Tuck. ex Michener</strain>
    </source>
</reference>
<dbReference type="PANTHER" id="PTHR14187:SF82">
    <property type="entry name" value="FAMILY CHAPERONE, PUTATIVE (AFU_ORTHOLOGUE AFUA_7G08575)-RELATED"/>
    <property type="match status" value="1"/>
</dbReference>
<protein>
    <submittedName>
        <fullName evidence="4">Actin-like ATPase domain-containing protein</fullName>
    </submittedName>
</protein>
<keyword evidence="2" id="KW-0067">ATP-binding</keyword>
<keyword evidence="5" id="KW-1185">Reference proteome</keyword>
<dbReference type="OrthoDB" id="2963168at2759"/>
<organism evidence="4 5">
    <name type="scientific">Viridothelium virens</name>
    <name type="common">Speckled blister lichen</name>
    <name type="synonym">Trypethelium virens</name>
    <dbReference type="NCBI Taxonomy" id="1048519"/>
    <lineage>
        <taxon>Eukaryota</taxon>
        <taxon>Fungi</taxon>
        <taxon>Dikarya</taxon>
        <taxon>Ascomycota</taxon>
        <taxon>Pezizomycotina</taxon>
        <taxon>Dothideomycetes</taxon>
        <taxon>Dothideomycetes incertae sedis</taxon>
        <taxon>Trypetheliales</taxon>
        <taxon>Trypetheliaceae</taxon>
        <taxon>Viridothelium</taxon>
    </lineage>
</organism>
<dbReference type="AlphaFoldDB" id="A0A6A6HPK6"/>
<gene>
    <name evidence="4" type="ORF">EV356DRAFT_500000</name>
</gene>
<evidence type="ECO:0000313" key="4">
    <source>
        <dbReference type="EMBL" id="KAF2239772.1"/>
    </source>
</evidence>
<sequence length="805" mass="88325">MKPTCESSVTSVSTQTTKSSCSSLGASHPNELDDSCIDCASQSSPATSTLRPFRIREARNPQCSCDHCCAPISTLSCDIRVLTKAKKVQPNVVTIRTSRIPHCEDANMDHSTTNGFDVPIRGRPSTPRSPPVHHASPTEIEINTSGSVNGQTRNFPNTATSPNARVPNPAQPLNGLSTQAASDRLIVGVDFGTTYSGVAAVYSATPEDVDIIKTWPGGNGITSDKVPTEIAYDIDPATSTTSPPVSPPGPTSPLSSKPSTSTLKSKSSLHNSNSSSGSGGIKWGFQFKPESPRLRCIKLFLDRNQKLPHFVSPLETAVQLRRYDKTVMDAVSDYLTQLYRHTLDTLTRRYGAGFVESTRVEFVLTVPAVWSDAAKNATLHAAERAGMGSRHELRLISEPEAAAVYTLKAIQPNHLDVGDNFIVCDAGGGTVDLIAYRITQLTPLRVEESAVGTGGLCGSAFLNYRFEDHVRERLGAERFAQMREKKPKCWMMGLRYFEEFVKRNFSMEEGGGLGGEVNVPFPGLPDDEEAGLDSGFLVMTPEQVEAIFEPVIKEVERLVEGQVEAIRENGGVVKGIVLVGGFGQSNYLYQRLRAHFNSAPPPPYTERPTHQVADAVAHRTVEVMQPLYAWTAVVRGAVLRGLEGSMVVSRRSRWHYGTSYATVFDEAKHPVADRYWSPLWERWMVSDRMQWHIAKGTPISPDQPISFHYTRNFRPNQSLIVEDDLIACADDMPPDAYAHGLINVCTLTTDLNAVPKSLFTRLTTTKGVEFDNLDFTLDMRIESAGLVFELKVDGVRYGSVEAEFH</sequence>
<feature type="region of interest" description="Disordered" evidence="3">
    <location>
        <begin position="104"/>
        <end position="176"/>
    </location>
</feature>
<feature type="region of interest" description="Disordered" evidence="3">
    <location>
        <begin position="234"/>
        <end position="278"/>
    </location>
</feature>
<proteinExistence type="predicted"/>
<dbReference type="Proteomes" id="UP000800092">
    <property type="component" value="Unassembled WGS sequence"/>
</dbReference>